<proteinExistence type="predicted"/>
<protein>
    <submittedName>
        <fullName evidence="1">Uncharacterized protein</fullName>
    </submittedName>
</protein>
<dbReference type="Proteomes" id="UP001162992">
    <property type="component" value="Chromosome 3"/>
</dbReference>
<sequence length="892" mass="98076">MSTFVGDCQGGRFGWPRMVKGMSNRCFLLIVLILCTTIREDNEFGIFGTNADTVTYDHRALIINGQRRILISASLHYPRATPEMWPDLISKAKDGGVDVIETYVFWNVHEPAQGNYNFKGRYDLSTFVKLVQQAGLYVNLRIGPYACAEWSFGGFPVWLLEIPNMHFRTDNEAFKTQMQGFVTKIVNLMKDQQLFASQGGPIILAQIENEYGNIYAPYGSAGISYMRWAASMAQALNTGVPWIMCQQSDAPSYIINTCNGFYCDGWSPNSYDKPKMWTEDWSGWFQKWGEAVPSRPVEDVAFAVARFFERGGTFQNYYMYFGGTNFGRTSGGPYVTTSYDYDAPVDEYGKLRQQKWGHLRDLHKALKLCETALTFGDPQYISLGSLQEAHVYSNGSSICAAFLANTDSGASATVTYNGQTYELPAWSVSILPGCKQVVYNTAKVNAQTSVVTMTHQDIAAPSKILNSKGRQYEKSTSSVEWQYYLEPVGVWSNTTIESNGLLEQISTTKDQTDYLWYTTSVQGNQADSMSAQGKLFIESMRDVMHIFINGVLAGSANTIASGANELYSAATQAVKLNSGTNKIAILSATVGLQNYGAYFETWGAGINGSVLLQGLPSGTQDITKNQWVHQVGLQGEALSIYSTQGTQSVNWVSGSLPQNQPLTWYKTEFDAPEGDDPVALDLGTMGKGQVWVNGESLGRYWSSISANQSGCSTCDYRGAYSASKCRTGCGQPSQRWYHVPRAWLNPTENLLVLFEEIGGDPSGISLGIRSYVSVCSHVTQTHPPPIFTRLDLTTGNRVLSNVTTAQLQLDCEPGYKVSSITFASYGTPKGTCASFQEGKCHAKSSLSVVVQECIGHQHCSLPLSSKKFGEDPCPGIFKSLAVEAVCSTAVIH</sequence>
<accession>A0ACC2EBM1</accession>
<dbReference type="EMBL" id="CM055094">
    <property type="protein sequence ID" value="KAJ7563919.1"/>
    <property type="molecule type" value="Genomic_DNA"/>
</dbReference>
<evidence type="ECO:0000313" key="1">
    <source>
        <dbReference type="EMBL" id="KAJ7563919.1"/>
    </source>
</evidence>
<reference evidence="2" key="1">
    <citation type="journal article" date="2024" name="Proc. Natl. Acad. Sci. U.S.A.">
        <title>Extraordinary preservation of gene collinearity over three hundred million years revealed in homosporous lycophytes.</title>
        <authorList>
            <person name="Li C."/>
            <person name="Wickell D."/>
            <person name="Kuo L.Y."/>
            <person name="Chen X."/>
            <person name="Nie B."/>
            <person name="Liao X."/>
            <person name="Peng D."/>
            <person name="Ji J."/>
            <person name="Jenkins J."/>
            <person name="Williams M."/>
            <person name="Shu S."/>
            <person name="Plott C."/>
            <person name="Barry K."/>
            <person name="Rajasekar S."/>
            <person name="Grimwood J."/>
            <person name="Han X."/>
            <person name="Sun S."/>
            <person name="Hou Z."/>
            <person name="He W."/>
            <person name="Dai G."/>
            <person name="Sun C."/>
            <person name="Schmutz J."/>
            <person name="Leebens-Mack J.H."/>
            <person name="Li F.W."/>
            <person name="Wang L."/>
        </authorList>
    </citation>
    <scope>NUCLEOTIDE SEQUENCE [LARGE SCALE GENOMIC DNA]</scope>
    <source>
        <strain evidence="2">cv. PW_Plant_1</strain>
    </source>
</reference>
<evidence type="ECO:0000313" key="2">
    <source>
        <dbReference type="Proteomes" id="UP001162992"/>
    </source>
</evidence>
<name>A0ACC2EBM1_DIPCM</name>
<comment type="caution">
    <text evidence="1">The sequence shown here is derived from an EMBL/GenBank/DDBJ whole genome shotgun (WGS) entry which is preliminary data.</text>
</comment>
<gene>
    <name evidence="1" type="ORF">O6H91_03G130300</name>
</gene>
<organism evidence="1 2">
    <name type="scientific">Diphasiastrum complanatum</name>
    <name type="common">Issler's clubmoss</name>
    <name type="synonym">Lycopodium complanatum</name>
    <dbReference type="NCBI Taxonomy" id="34168"/>
    <lineage>
        <taxon>Eukaryota</taxon>
        <taxon>Viridiplantae</taxon>
        <taxon>Streptophyta</taxon>
        <taxon>Embryophyta</taxon>
        <taxon>Tracheophyta</taxon>
        <taxon>Lycopodiopsida</taxon>
        <taxon>Lycopodiales</taxon>
        <taxon>Lycopodiaceae</taxon>
        <taxon>Lycopodioideae</taxon>
        <taxon>Diphasiastrum</taxon>
    </lineage>
</organism>
<keyword evidence="2" id="KW-1185">Reference proteome</keyword>